<sequence length="117" mass="12782">MNVHTPGSRRRTAVSQGSLSLHPFTPELKRDTSHSLHFVWDNTVAWPSAGGSGLWAGAPGYNLNQAQYLVSRLTSIHRLIVPSSLCNSCLLQRPPSHAKPSPDLLSQACNNKLPFLN</sequence>
<dbReference type="EMBL" id="JBBPFD010000002">
    <property type="protein sequence ID" value="KAK7940439.1"/>
    <property type="molecule type" value="Genomic_DNA"/>
</dbReference>
<accession>A0AAW0Q8F8</accession>
<dbReference type="AlphaFoldDB" id="A0AAW0Q8F8"/>
<dbReference type="Proteomes" id="UP001460270">
    <property type="component" value="Unassembled WGS sequence"/>
</dbReference>
<keyword evidence="2" id="KW-1185">Reference proteome</keyword>
<reference evidence="2" key="1">
    <citation type="submission" date="2024-04" db="EMBL/GenBank/DDBJ databases">
        <title>Salinicola lusitanus LLJ914,a marine bacterium isolated from the Okinawa Trough.</title>
        <authorList>
            <person name="Li J."/>
        </authorList>
    </citation>
    <scope>NUCLEOTIDE SEQUENCE [LARGE SCALE GENOMIC DNA]</scope>
</reference>
<evidence type="ECO:0000313" key="1">
    <source>
        <dbReference type="EMBL" id="KAK7940439.1"/>
    </source>
</evidence>
<comment type="caution">
    <text evidence="1">The sequence shown here is derived from an EMBL/GenBank/DDBJ whole genome shotgun (WGS) entry which is preliminary data.</text>
</comment>
<organism evidence="1 2">
    <name type="scientific">Mugilogobius chulae</name>
    <name type="common">yellowstripe goby</name>
    <dbReference type="NCBI Taxonomy" id="88201"/>
    <lineage>
        <taxon>Eukaryota</taxon>
        <taxon>Metazoa</taxon>
        <taxon>Chordata</taxon>
        <taxon>Craniata</taxon>
        <taxon>Vertebrata</taxon>
        <taxon>Euteleostomi</taxon>
        <taxon>Actinopterygii</taxon>
        <taxon>Neopterygii</taxon>
        <taxon>Teleostei</taxon>
        <taxon>Neoteleostei</taxon>
        <taxon>Acanthomorphata</taxon>
        <taxon>Gobiaria</taxon>
        <taxon>Gobiiformes</taxon>
        <taxon>Gobioidei</taxon>
        <taxon>Gobiidae</taxon>
        <taxon>Gobionellinae</taxon>
        <taxon>Mugilogobius</taxon>
    </lineage>
</organism>
<gene>
    <name evidence="1" type="ORF">WMY93_003765</name>
</gene>
<protein>
    <submittedName>
        <fullName evidence="1">Uncharacterized protein</fullName>
    </submittedName>
</protein>
<name>A0AAW0Q8F8_9GOBI</name>
<proteinExistence type="predicted"/>
<evidence type="ECO:0000313" key="2">
    <source>
        <dbReference type="Proteomes" id="UP001460270"/>
    </source>
</evidence>